<keyword evidence="2" id="KW-1185">Reference proteome</keyword>
<dbReference type="Proteomes" id="UP000245263">
    <property type="component" value="Chromosome 1"/>
</dbReference>
<dbReference type="InterPro" id="IPR014942">
    <property type="entry name" value="AbiEii"/>
</dbReference>
<protein>
    <submittedName>
        <fullName evidence="1">Uncharacterized protein</fullName>
    </submittedName>
</protein>
<proteinExistence type="predicted"/>
<sequence length="132" mass="15727">MDGLKIYVYPINLIIIEKLRAICQQNTKYSDIIESHTRRPRPRDFYDIYKLSSKYNVHIDDENFQILKQVFAIKEVPLSLLGDLEVDRAFHLSDYNSLRDSVLIKAELQEFDFYFNYVRDMIQPLLDRTTST</sequence>
<evidence type="ECO:0000313" key="2">
    <source>
        <dbReference type="Proteomes" id="UP000245263"/>
    </source>
</evidence>
<reference evidence="1 2" key="1">
    <citation type="submission" date="2021-08" db="EMBL/GenBank/DDBJ databases">
        <title>Complete genome sequence of Leptospira kobayashii strain E30.</title>
        <authorList>
            <person name="Nakao R."/>
            <person name="Nakamura S."/>
            <person name="Masuzawa T."/>
            <person name="Koizumi N."/>
        </authorList>
    </citation>
    <scope>NUCLEOTIDE SEQUENCE [LARGE SCALE GENOMIC DNA]</scope>
    <source>
        <strain evidence="1 2">E30</strain>
    </source>
</reference>
<gene>
    <name evidence="1" type="ORF">LPTSP3_g03650</name>
</gene>
<evidence type="ECO:0000313" key="1">
    <source>
        <dbReference type="EMBL" id="BDA77435.1"/>
    </source>
</evidence>
<dbReference type="EMBL" id="AP025028">
    <property type="protein sequence ID" value="BDA77435.1"/>
    <property type="molecule type" value="Genomic_DNA"/>
</dbReference>
<accession>A0ABM7UR59</accession>
<name>A0ABM7UR59_9LEPT</name>
<dbReference type="Pfam" id="PF08843">
    <property type="entry name" value="AbiEii"/>
    <property type="match status" value="1"/>
</dbReference>
<organism evidence="1 2">
    <name type="scientific">Leptospira kobayashii</name>
    <dbReference type="NCBI Taxonomy" id="1917830"/>
    <lineage>
        <taxon>Bacteria</taxon>
        <taxon>Pseudomonadati</taxon>
        <taxon>Spirochaetota</taxon>
        <taxon>Spirochaetia</taxon>
        <taxon>Leptospirales</taxon>
        <taxon>Leptospiraceae</taxon>
        <taxon>Leptospira</taxon>
    </lineage>
</organism>